<feature type="domain" description="Aminotransferase class I/classII large" evidence="6">
    <location>
        <begin position="37"/>
        <end position="383"/>
    </location>
</feature>
<dbReference type="AlphaFoldDB" id="A0A2V3VI92"/>
<dbReference type="InterPro" id="IPR027619">
    <property type="entry name" value="C-S_lyase_PatB-like"/>
</dbReference>
<dbReference type="InterPro" id="IPR015422">
    <property type="entry name" value="PyrdxlP-dep_Trfase_small"/>
</dbReference>
<evidence type="ECO:0000313" key="7">
    <source>
        <dbReference type="EMBL" id="PXW81417.1"/>
    </source>
</evidence>
<keyword evidence="4 7" id="KW-0456">Lyase</keyword>
<dbReference type="OrthoDB" id="9802872at2"/>
<proteinExistence type="inferred from homology"/>
<dbReference type="PANTHER" id="PTHR43525:SF1">
    <property type="entry name" value="PROTEIN MALY"/>
    <property type="match status" value="1"/>
</dbReference>
<evidence type="ECO:0000256" key="3">
    <source>
        <dbReference type="ARBA" id="ARBA00022898"/>
    </source>
</evidence>
<dbReference type="NCBIfam" id="TIGR04350">
    <property type="entry name" value="C_S_lyase_PatB"/>
    <property type="match status" value="1"/>
</dbReference>
<comment type="caution">
    <text evidence="7">The sequence shown here is derived from an EMBL/GenBank/DDBJ whole genome shotgun (WGS) entry which is preliminary data.</text>
</comment>
<dbReference type="Gene3D" id="3.40.640.10">
    <property type="entry name" value="Type I PLP-dependent aspartate aminotransferase-like (Major domain)"/>
    <property type="match status" value="1"/>
</dbReference>
<keyword evidence="3" id="KW-0663">Pyridoxal phosphate</keyword>
<evidence type="ECO:0000313" key="8">
    <source>
        <dbReference type="Proteomes" id="UP000247978"/>
    </source>
</evidence>
<reference evidence="7 8" key="1">
    <citation type="submission" date="2018-05" db="EMBL/GenBank/DDBJ databases">
        <title>Genomic Encyclopedia of Type Strains, Phase IV (KMG-IV): sequencing the most valuable type-strain genomes for metagenomic binning, comparative biology and taxonomic classification.</title>
        <authorList>
            <person name="Goeker M."/>
        </authorList>
    </citation>
    <scope>NUCLEOTIDE SEQUENCE [LARGE SCALE GENOMIC DNA]</scope>
    <source>
        <strain evidence="7 8">DSM 28556</strain>
    </source>
</reference>
<dbReference type="GO" id="GO:0030170">
    <property type="term" value="F:pyridoxal phosphate binding"/>
    <property type="evidence" value="ECO:0007669"/>
    <property type="project" value="InterPro"/>
</dbReference>
<dbReference type="EMBL" id="QJJQ01000022">
    <property type="protein sequence ID" value="PXW81417.1"/>
    <property type="molecule type" value="Genomic_DNA"/>
</dbReference>
<evidence type="ECO:0000259" key="6">
    <source>
        <dbReference type="Pfam" id="PF00155"/>
    </source>
</evidence>
<dbReference type="SUPFAM" id="SSF53383">
    <property type="entry name" value="PLP-dependent transferases"/>
    <property type="match status" value="1"/>
</dbReference>
<dbReference type="InterPro" id="IPR004839">
    <property type="entry name" value="Aminotransferase_I/II_large"/>
</dbReference>
<dbReference type="PANTHER" id="PTHR43525">
    <property type="entry name" value="PROTEIN MALY"/>
    <property type="match status" value="1"/>
</dbReference>
<dbReference type="InterPro" id="IPR051798">
    <property type="entry name" value="Class-II_PLP-Dep_Aminotrans"/>
</dbReference>
<dbReference type="Pfam" id="PF00155">
    <property type="entry name" value="Aminotran_1_2"/>
    <property type="match status" value="1"/>
</dbReference>
<evidence type="ECO:0000256" key="4">
    <source>
        <dbReference type="ARBA" id="ARBA00023239"/>
    </source>
</evidence>
<dbReference type="GO" id="GO:0047804">
    <property type="term" value="F:cysteine-S-conjugate beta-lyase activity"/>
    <property type="evidence" value="ECO:0007669"/>
    <property type="project" value="UniProtKB-EC"/>
</dbReference>
<evidence type="ECO:0000256" key="5">
    <source>
        <dbReference type="ARBA" id="ARBA00037974"/>
    </source>
</evidence>
<gene>
    <name evidence="7" type="ORF">DFR56_12227</name>
</gene>
<evidence type="ECO:0000256" key="2">
    <source>
        <dbReference type="ARBA" id="ARBA00012224"/>
    </source>
</evidence>
<comment type="cofactor">
    <cofactor evidence="1">
        <name>pyridoxal 5'-phosphate</name>
        <dbReference type="ChEBI" id="CHEBI:597326"/>
    </cofactor>
</comment>
<organism evidence="7 8">
    <name type="scientific">Pseudogracilibacillus auburnensis</name>
    <dbReference type="NCBI Taxonomy" id="1494959"/>
    <lineage>
        <taxon>Bacteria</taxon>
        <taxon>Bacillati</taxon>
        <taxon>Bacillota</taxon>
        <taxon>Bacilli</taxon>
        <taxon>Bacillales</taxon>
        <taxon>Bacillaceae</taxon>
        <taxon>Pseudogracilibacillus</taxon>
    </lineage>
</organism>
<dbReference type="InterPro" id="IPR015421">
    <property type="entry name" value="PyrdxlP-dep_Trfase_major"/>
</dbReference>
<dbReference type="RefSeq" id="WP_110397364.1">
    <property type="nucleotide sequence ID" value="NZ_JBHUHB010000001.1"/>
</dbReference>
<dbReference type="InterPro" id="IPR015424">
    <property type="entry name" value="PyrdxlP-dep_Trfase"/>
</dbReference>
<dbReference type="Gene3D" id="3.90.1150.10">
    <property type="entry name" value="Aspartate Aminotransferase, domain 1"/>
    <property type="match status" value="1"/>
</dbReference>
<comment type="similarity">
    <text evidence="5">Belongs to the class-II pyridoxal-phosphate-dependent aminotransferase family. MalY/PatB cystathionine beta-lyase subfamily.</text>
</comment>
<sequence>MSDFQTIYNRKNTHSYKWDHVQTVFQTDDILPMWVADMDFKAPEAVNQALKERAEHGIYGYTIINDDIKNSVKNWVQYKHNWDIETDWLSFSPGVITSLHVAIQSFTKANDKILLQTPVYTPFFNIIRNGNREVVENPLVYNGEKYEIDFADFEQKLQQGVKAFILCSPHNPVGRVWTKDELLKMAKLCIKYDVLLFADEIHADLVFDGYTHIPMASISEEIAEQTITCMSPTKTFNLAGLQASFIVTTDRKKRVVINRELAQQGFSMLNTMGVIALEAAYESGKPWLTDLMDVLLEHKRYAKKKLEEETNGILKVIDSEATYLLWVDCSKLHIDDKDLQTFMIEQAKVGLNPGSAYGKDGEQFMRINIACPKATLEDGINRIIRAVNHLKK</sequence>
<keyword evidence="8" id="KW-1185">Reference proteome</keyword>
<dbReference type="Proteomes" id="UP000247978">
    <property type="component" value="Unassembled WGS sequence"/>
</dbReference>
<evidence type="ECO:0000256" key="1">
    <source>
        <dbReference type="ARBA" id="ARBA00001933"/>
    </source>
</evidence>
<dbReference type="CDD" id="cd00609">
    <property type="entry name" value="AAT_like"/>
    <property type="match status" value="1"/>
</dbReference>
<dbReference type="EC" id="4.4.1.13" evidence="2"/>
<accession>A0A2V3VI92</accession>
<name>A0A2V3VI92_9BACI</name>
<protein>
    <recommendedName>
        <fullName evidence="2">cysteine-S-conjugate beta-lyase</fullName>
        <ecNumber evidence="2">4.4.1.13</ecNumber>
    </recommendedName>
</protein>